<dbReference type="PANTHER" id="PTHR34599:SF2">
    <property type="entry name" value="TRAF-TYPE DOMAIN-CONTAINING PROTEIN"/>
    <property type="match status" value="1"/>
</dbReference>
<dbReference type="KEGG" id="ppec:H9W90_04160"/>
<evidence type="ECO:0000259" key="3">
    <source>
        <dbReference type="Pfam" id="PF21167"/>
    </source>
</evidence>
<dbReference type="EMBL" id="CP060695">
    <property type="protein sequence ID" value="QNM86325.1"/>
    <property type="molecule type" value="Genomic_DNA"/>
</dbReference>
<accession>A0A7G9LCH6</accession>
<dbReference type="Gene3D" id="1.10.606.10">
    <property type="entry name" value="Vanadium-containing Chloroperoxidase, domain 2"/>
    <property type="match status" value="1"/>
</dbReference>
<evidence type="ECO:0000256" key="1">
    <source>
        <dbReference type="ARBA" id="ARBA00022729"/>
    </source>
</evidence>
<dbReference type="PANTHER" id="PTHR34599">
    <property type="entry name" value="PEROXIDASE-RELATED"/>
    <property type="match status" value="1"/>
</dbReference>
<feature type="domain" description="DUF6851" evidence="3">
    <location>
        <begin position="59"/>
        <end position="208"/>
    </location>
</feature>
<dbReference type="InterPro" id="IPR016119">
    <property type="entry name" value="Br/Cl_peroxidase_C"/>
</dbReference>
<reference evidence="4 5" key="1">
    <citation type="submission" date="2020-08" db="EMBL/GenBank/DDBJ databases">
        <title>Polaribacter sp. L12M9 isolated from gut of the Korean scallop.</title>
        <authorList>
            <person name="Jeong Y.S."/>
        </authorList>
    </citation>
    <scope>NUCLEOTIDE SEQUENCE [LARGE SCALE GENOMIC DNA]</scope>
    <source>
        <strain evidence="4 5">L12M9</strain>
    </source>
</reference>
<feature type="domain" description="Secretion system C-terminal sorting" evidence="2">
    <location>
        <begin position="656"/>
        <end position="727"/>
    </location>
</feature>
<dbReference type="CDD" id="cd03398">
    <property type="entry name" value="PAP2_haloperoxidase"/>
    <property type="match status" value="1"/>
</dbReference>
<sequence length="731" mass="82882">MILKSKFSFFFVLFIIFTNTIKSQHSIARQWNEELLEAIRKDFARPTVHARNLFHSSAIMYDAWAIFDDTAQTIFLGNTFGNYTTDYTPIAVPANKDEATKEIISYALFRLLNHRFKNSPNASETLNSLETFFTSLGYDKDFVSVDYNSGSYAALGNYMAEKMIDFGMQDGANETNSYRNKYYRTVNNPLVLKLYEDNSNIDPNRWQPLAFDVFIDQSGNPFPFNTPEFLSPEWGEVIPFSLNKNDLEILNNNFDSYIYNNPGAPVYIQESNEDGIDDPYKWNFSLVIAWSAHLDPNDNETMNISPNSIGNVPISDFPSTFTEYKEFYNFENGGDTGKGYLINPRTGRKYQNNIVKRADYARVLAEFWADGPDSETPPGHWFTILNYVSDHPQSKKTFGNSNTELPTLEWDVKSYLVLAGAMHDSAINTWGIKGYYDFIRPISAIRYMASKGQSSNKNLPSYNPHGLPLIENLIEVIKTGDPLAGNNDENVGKVKVKSWKGPDFITNPDTDLAGVDWILGTHWWPYQRPSFVTPPFAGYLSGHSTFSRAASEVLTLITNDSYFPGGVGTFDVKQNEFLVFEEGPTEDFTLQWATYRDASDQTSLSRIWGGIHPPIDDIKGRIIGDKIGKEAFSRAEKYFSGTLNIDSNSIENNISIYPNPFVETITINTLNKDNYIVDIYNLIGKKVHSEFINSAKKTISLLNLQSGIYFIKVNSLDGKNQFVKKVIKSKK</sequence>
<dbReference type="InterPro" id="IPR036938">
    <property type="entry name" value="PAP2/HPO_sf"/>
</dbReference>
<evidence type="ECO:0000259" key="2">
    <source>
        <dbReference type="Pfam" id="PF18962"/>
    </source>
</evidence>
<dbReference type="AlphaFoldDB" id="A0A7G9LCH6"/>
<proteinExistence type="predicted"/>
<dbReference type="NCBIfam" id="TIGR04183">
    <property type="entry name" value="Por_Secre_tail"/>
    <property type="match status" value="1"/>
</dbReference>
<dbReference type="InterPro" id="IPR049283">
    <property type="entry name" value="DUF6851"/>
</dbReference>
<organism evidence="4 5">
    <name type="scientific">Polaribacter pectinis</name>
    <dbReference type="NCBI Taxonomy" id="2738844"/>
    <lineage>
        <taxon>Bacteria</taxon>
        <taxon>Pseudomonadati</taxon>
        <taxon>Bacteroidota</taxon>
        <taxon>Flavobacteriia</taxon>
        <taxon>Flavobacteriales</taxon>
        <taxon>Flavobacteriaceae</taxon>
    </lineage>
</organism>
<dbReference type="SUPFAM" id="SSF48317">
    <property type="entry name" value="Acid phosphatase/Vanadium-dependent haloperoxidase"/>
    <property type="match status" value="1"/>
</dbReference>
<dbReference type="RefSeq" id="WP_187483207.1">
    <property type="nucleotide sequence ID" value="NZ_CP060695.1"/>
</dbReference>
<dbReference type="Proteomes" id="UP000515808">
    <property type="component" value="Chromosome"/>
</dbReference>
<evidence type="ECO:0000313" key="5">
    <source>
        <dbReference type="Proteomes" id="UP000515808"/>
    </source>
</evidence>
<protein>
    <submittedName>
        <fullName evidence="4">T9SS type A sorting domain-containing protein</fullName>
    </submittedName>
</protein>
<gene>
    <name evidence="4" type="ORF">H9W90_04160</name>
</gene>
<keyword evidence="5" id="KW-1185">Reference proteome</keyword>
<dbReference type="Pfam" id="PF18962">
    <property type="entry name" value="Por_Secre_tail"/>
    <property type="match status" value="1"/>
</dbReference>
<dbReference type="InterPro" id="IPR026444">
    <property type="entry name" value="Secre_tail"/>
</dbReference>
<evidence type="ECO:0000313" key="4">
    <source>
        <dbReference type="EMBL" id="QNM86325.1"/>
    </source>
</evidence>
<dbReference type="InterPro" id="IPR052559">
    <property type="entry name" value="V-haloperoxidase"/>
</dbReference>
<name>A0A7G9LCH6_9FLAO</name>
<dbReference type="Pfam" id="PF21167">
    <property type="entry name" value="DUF6851"/>
    <property type="match status" value="1"/>
</dbReference>
<keyword evidence="1" id="KW-0732">Signal</keyword>
<dbReference type="GO" id="GO:0004601">
    <property type="term" value="F:peroxidase activity"/>
    <property type="evidence" value="ECO:0007669"/>
    <property type="project" value="InterPro"/>
</dbReference>